<proteinExistence type="predicted"/>
<reference evidence="2 3" key="1">
    <citation type="submission" date="2017-02" db="EMBL/GenBank/DDBJ databases">
        <title>Genomes of Trichoderma spp. with biocontrol activity.</title>
        <authorList>
            <person name="Gardiner D."/>
            <person name="Kazan K."/>
            <person name="Vos C."/>
            <person name="Harvey P."/>
        </authorList>
    </citation>
    <scope>NUCLEOTIDE SEQUENCE [LARGE SCALE GENOMIC DNA]</scope>
    <source>
        <strain evidence="2 3">Tr1</strain>
    </source>
</reference>
<dbReference type="AlphaFoldDB" id="A0A2K0UGI2"/>
<name>A0A2K0UGI2_TRIHA</name>
<evidence type="ECO:0000313" key="3">
    <source>
        <dbReference type="Proteomes" id="UP000236290"/>
    </source>
</evidence>
<sequence length="256" mass="28709">MDDLSFEWLEDNSPDYQDLRGVYSPSPSASPAIEPSEPPSEPPSGEGGLPLLRLRDWEKDKQYDKNTPESTHYDFRWKISLRENIRARQVSAGSELDIVLAPSDYWEETFQPQLSELLTDKDKFPGNNYLCEEANVTISITKTRGRNLTQCFKSLSIDWNTVDSHLEELGALFCFRKKMDKKITVSIELIYKDVSKESTATKGQKKRRALALTPKKLNWPSTQASGGGYLSVGDAQGSIANAVLTVGQTQREIISG</sequence>
<dbReference type="OrthoDB" id="4868790at2759"/>
<gene>
    <name evidence="2" type="ORF">THARTR1_03040</name>
</gene>
<comment type="caution">
    <text evidence="2">The sequence shown here is derived from an EMBL/GenBank/DDBJ whole genome shotgun (WGS) entry which is preliminary data.</text>
</comment>
<organism evidence="2 3">
    <name type="scientific">Trichoderma harzianum</name>
    <name type="common">Hypocrea lixii</name>
    <dbReference type="NCBI Taxonomy" id="5544"/>
    <lineage>
        <taxon>Eukaryota</taxon>
        <taxon>Fungi</taxon>
        <taxon>Dikarya</taxon>
        <taxon>Ascomycota</taxon>
        <taxon>Pezizomycotina</taxon>
        <taxon>Sordariomycetes</taxon>
        <taxon>Hypocreomycetidae</taxon>
        <taxon>Hypocreales</taxon>
        <taxon>Hypocreaceae</taxon>
        <taxon>Trichoderma</taxon>
    </lineage>
</organism>
<feature type="compositionally biased region" description="Low complexity" evidence="1">
    <location>
        <begin position="24"/>
        <end position="35"/>
    </location>
</feature>
<feature type="region of interest" description="Disordered" evidence="1">
    <location>
        <begin position="12"/>
        <end position="51"/>
    </location>
</feature>
<evidence type="ECO:0000313" key="2">
    <source>
        <dbReference type="EMBL" id="PNP56893.1"/>
    </source>
</evidence>
<evidence type="ECO:0000256" key="1">
    <source>
        <dbReference type="SAM" id="MobiDB-lite"/>
    </source>
</evidence>
<accession>A0A2K0UGI2</accession>
<protein>
    <submittedName>
        <fullName evidence="2">Uncharacterized protein</fullName>
    </submittedName>
</protein>
<dbReference type="EMBL" id="MTYI01000039">
    <property type="protein sequence ID" value="PNP56893.1"/>
    <property type="molecule type" value="Genomic_DNA"/>
</dbReference>
<dbReference type="Proteomes" id="UP000236290">
    <property type="component" value="Unassembled WGS sequence"/>
</dbReference>